<keyword evidence="2" id="KW-1185">Reference proteome</keyword>
<comment type="caution">
    <text evidence="1">The sequence shown here is derived from an EMBL/GenBank/DDBJ whole genome shotgun (WGS) entry which is preliminary data.</text>
</comment>
<organism evidence="1 2">
    <name type="scientific">Vaccinium darrowii</name>
    <dbReference type="NCBI Taxonomy" id="229202"/>
    <lineage>
        <taxon>Eukaryota</taxon>
        <taxon>Viridiplantae</taxon>
        <taxon>Streptophyta</taxon>
        <taxon>Embryophyta</taxon>
        <taxon>Tracheophyta</taxon>
        <taxon>Spermatophyta</taxon>
        <taxon>Magnoliopsida</taxon>
        <taxon>eudicotyledons</taxon>
        <taxon>Gunneridae</taxon>
        <taxon>Pentapetalae</taxon>
        <taxon>asterids</taxon>
        <taxon>Ericales</taxon>
        <taxon>Ericaceae</taxon>
        <taxon>Vaccinioideae</taxon>
        <taxon>Vaccinieae</taxon>
        <taxon>Vaccinium</taxon>
    </lineage>
</organism>
<sequence>MAVGWVLCCHAVGVITNTIKDLSSYVDLYYYTKTYRASYSYSIYSIPTAWMPKHPINNEDVILPPLMKKPPGRPKTRRIPSKGKKVSQIKCGRCHKFGNYSKAMCKEAM</sequence>
<name>A0ACB7YEG1_9ERIC</name>
<evidence type="ECO:0000313" key="2">
    <source>
        <dbReference type="Proteomes" id="UP000828048"/>
    </source>
</evidence>
<dbReference type="EMBL" id="CM037158">
    <property type="protein sequence ID" value="KAH7851562.1"/>
    <property type="molecule type" value="Genomic_DNA"/>
</dbReference>
<protein>
    <submittedName>
        <fullName evidence="1">Uncharacterized protein</fullName>
    </submittedName>
</protein>
<accession>A0ACB7YEG1</accession>
<dbReference type="Proteomes" id="UP000828048">
    <property type="component" value="Chromosome 8"/>
</dbReference>
<proteinExistence type="predicted"/>
<gene>
    <name evidence="1" type="ORF">Vadar_013404</name>
</gene>
<evidence type="ECO:0000313" key="1">
    <source>
        <dbReference type="EMBL" id="KAH7851562.1"/>
    </source>
</evidence>
<reference evidence="1 2" key="1">
    <citation type="journal article" date="2021" name="Hortic Res">
        <title>High-quality reference genome and annotation aids understanding of berry development for evergreen blueberry (Vaccinium darrowii).</title>
        <authorList>
            <person name="Yu J."/>
            <person name="Hulse-Kemp A.M."/>
            <person name="Babiker E."/>
            <person name="Staton M."/>
        </authorList>
    </citation>
    <scope>NUCLEOTIDE SEQUENCE [LARGE SCALE GENOMIC DNA]</scope>
    <source>
        <strain evidence="2">cv. NJ 8807/NJ 8810</strain>
        <tissue evidence="1">Young leaf</tissue>
    </source>
</reference>